<dbReference type="InterPro" id="IPR050147">
    <property type="entry name" value="Ser/Thr_Dehydratase"/>
</dbReference>
<dbReference type="Pfam" id="PF13291">
    <property type="entry name" value="ACT_4"/>
    <property type="match status" value="1"/>
</dbReference>
<dbReference type="OrthoDB" id="9915at2157"/>
<dbReference type="EC" id="4.3.1.19" evidence="4"/>
<feature type="domain" description="ACT" evidence="8">
    <location>
        <begin position="328"/>
        <end position="403"/>
    </location>
</feature>
<evidence type="ECO:0000256" key="3">
    <source>
        <dbReference type="ARBA" id="ARBA00010869"/>
    </source>
</evidence>
<dbReference type="SUPFAM" id="SSF55021">
    <property type="entry name" value="ACT-like"/>
    <property type="match status" value="1"/>
</dbReference>
<evidence type="ECO:0000259" key="8">
    <source>
        <dbReference type="PROSITE" id="PS51671"/>
    </source>
</evidence>
<dbReference type="InterPro" id="IPR044561">
    <property type="entry name" value="ACT_ThrD-II-like"/>
</dbReference>
<keyword evidence="10" id="KW-1185">Reference proteome</keyword>
<dbReference type="FunFam" id="3.40.50.1100:FF:000005">
    <property type="entry name" value="Threonine dehydratase catabolic"/>
    <property type="match status" value="1"/>
</dbReference>
<evidence type="ECO:0000256" key="5">
    <source>
        <dbReference type="ARBA" id="ARBA00022624"/>
    </source>
</evidence>
<dbReference type="GO" id="GO:0006567">
    <property type="term" value="P:L-threonine catabolic process"/>
    <property type="evidence" value="ECO:0007669"/>
    <property type="project" value="InterPro"/>
</dbReference>
<dbReference type="AlphaFoldDB" id="A0A830F2F9"/>
<dbReference type="GO" id="GO:0009097">
    <property type="term" value="P:isoleucine biosynthetic process"/>
    <property type="evidence" value="ECO:0007669"/>
    <property type="project" value="UniProtKB-UniPathway"/>
</dbReference>
<gene>
    <name evidence="9" type="ORF">GCM10009039_03720</name>
</gene>
<comment type="caution">
    <text evidence="9">The sequence shown here is derived from an EMBL/GenBank/DDBJ whole genome shotgun (WGS) entry which is preliminary data.</text>
</comment>
<proteinExistence type="inferred from homology"/>
<reference evidence="9" key="1">
    <citation type="journal article" date="2014" name="Int. J. Syst. Evol. Microbiol.">
        <title>Complete genome sequence of Corynebacterium casei LMG S-19264T (=DSM 44701T), isolated from a smear-ripened cheese.</title>
        <authorList>
            <consortium name="US DOE Joint Genome Institute (JGI-PGF)"/>
            <person name="Walter F."/>
            <person name="Albersmeier A."/>
            <person name="Kalinowski J."/>
            <person name="Ruckert C."/>
        </authorList>
    </citation>
    <scope>NUCLEOTIDE SEQUENCE</scope>
    <source>
        <strain evidence="9">JCM 19596</strain>
    </source>
</reference>
<keyword evidence="5" id="KW-0100">Branched-chain amino acid biosynthesis</keyword>
<name>A0A830F2F9_9EURY</name>
<dbReference type="Proteomes" id="UP000607197">
    <property type="component" value="Unassembled WGS sequence"/>
</dbReference>
<dbReference type="UniPathway" id="UPA00047">
    <property type="reaction ID" value="UER00054"/>
</dbReference>
<reference evidence="9" key="2">
    <citation type="submission" date="2020-09" db="EMBL/GenBank/DDBJ databases">
        <authorList>
            <person name="Sun Q."/>
            <person name="Ohkuma M."/>
        </authorList>
    </citation>
    <scope>NUCLEOTIDE SEQUENCE</scope>
    <source>
        <strain evidence="9">JCM 19596</strain>
    </source>
</reference>
<sequence>MLELDDVLAAQDRVADVARHTPLDYTHTFSSMSGAEVHMKLENFQRTGSFKIRGATNRIRTLTDAEQDAGVVTASAGNHAQGVALAATRSGVDAKVVMPETAPISKVKATRAYGAEVLLHGVDYNEAQDEAHELEEAEGRTYVHAFDDEDVMAGQGTIGLEILDDLPEVETVVVPIGGGGLISGIATAVKARKPDVRVVGVQAEGASSVADSLKKGERQTLGSVDTIADGIAVRSAGANTFPVIRERVDEVVTVSDGEIAKAVVYLLERGKTMVEGAGAVPLAALLEGKFVYEEDEVIAPVLSGGNMDLNLLTTVVMRGLVDQGRYVKLRTVLKDRPGALEDLLEILTEERTNIYAIQHDRTNRDIAMNAAEVELDLETRGEEHVAGLLDRMEAAGYEVELLV</sequence>
<dbReference type="PROSITE" id="PS51671">
    <property type="entry name" value="ACT"/>
    <property type="match status" value="1"/>
</dbReference>
<evidence type="ECO:0000313" key="10">
    <source>
        <dbReference type="Proteomes" id="UP000607197"/>
    </source>
</evidence>
<dbReference type="FunFam" id="3.40.50.1100:FF:000007">
    <property type="entry name" value="L-threonine dehydratase catabolic TdcB"/>
    <property type="match status" value="1"/>
</dbReference>
<dbReference type="InterPro" id="IPR045865">
    <property type="entry name" value="ACT-like_dom_sf"/>
</dbReference>
<dbReference type="InterPro" id="IPR000634">
    <property type="entry name" value="Ser/Thr_deHydtase_PyrdxlP-BS"/>
</dbReference>
<dbReference type="Gene3D" id="3.30.70.260">
    <property type="match status" value="1"/>
</dbReference>
<dbReference type="GO" id="GO:0006565">
    <property type="term" value="P:L-serine catabolic process"/>
    <property type="evidence" value="ECO:0007669"/>
    <property type="project" value="TreeGrafter"/>
</dbReference>
<dbReference type="GO" id="GO:0003941">
    <property type="term" value="F:L-serine ammonia-lyase activity"/>
    <property type="evidence" value="ECO:0007669"/>
    <property type="project" value="TreeGrafter"/>
</dbReference>
<evidence type="ECO:0000256" key="6">
    <source>
        <dbReference type="ARBA" id="ARBA00022898"/>
    </source>
</evidence>
<dbReference type="PROSITE" id="PS00165">
    <property type="entry name" value="DEHYDRATASE_SER_THR"/>
    <property type="match status" value="1"/>
</dbReference>
<organism evidence="9 10">
    <name type="scientific">Halocalculus aciditolerans</name>
    <dbReference type="NCBI Taxonomy" id="1383812"/>
    <lineage>
        <taxon>Archaea</taxon>
        <taxon>Methanobacteriati</taxon>
        <taxon>Methanobacteriota</taxon>
        <taxon>Stenosarchaea group</taxon>
        <taxon>Halobacteria</taxon>
        <taxon>Halobacteriales</taxon>
        <taxon>Halobacteriaceae</taxon>
        <taxon>Halocalculus</taxon>
    </lineage>
</organism>
<keyword evidence="5" id="KW-0028">Amino-acid biosynthesis</keyword>
<dbReference type="CDD" id="cd04886">
    <property type="entry name" value="ACT_ThrD-II-like"/>
    <property type="match status" value="1"/>
</dbReference>
<dbReference type="Gene3D" id="3.40.50.1100">
    <property type="match status" value="2"/>
</dbReference>
<dbReference type="RefSeq" id="WP_188975268.1">
    <property type="nucleotide sequence ID" value="NZ_BMPG01000001.1"/>
</dbReference>
<evidence type="ECO:0000256" key="2">
    <source>
        <dbReference type="ARBA" id="ARBA00004810"/>
    </source>
</evidence>
<protein>
    <recommendedName>
        <fullName evidence="4">threonine ammonia-lyase</fullName>
        <ecNumber evidence="4">4.3.1.19</ecNumber>
    </recommendedName>
</protein>
<dbReference type="PANTHER" id="PTHR48078">
    <property type="entry name" value="THREONINE DEHYDRATASE, MITOCHONDRIAL-RELATED"/>
    <property type="match status" value="1"/>
</dbReference>
<evidence type="ECO:0000256" key="4">
    <source>
        <dbReference type="ARBA" id="ARBA00012096"/>
    </source>
</evidence>
<dbReference type="GO" id="GO:0030170">
    <property type="term" value="F:pyridoxal phosphate binding"/>
    <property type="evidence" value="ECO:0007669"/>
    <property type="project" value="InterPro"/>
</dbReference>
<keyword evidence="5" id="KW-0412">Isoleucine biosynthesis</keyword>
<dbReference type="InterPro" id="IPR001926">
    <property type="entry name" value="TrpB-like_PALP"/>
</dbReference>
<evidence type="ECO:0000256" key="1">
    <source>
        <dbReference type="ARBA" id="ARBA00001933"/>
    </source>
</evidence>
<dbReference type="PANTHER" id="PTHR48078:SF6">
    <property type="entry name" value="L-THREONINE DEHYDRATASE CATABOLIC TDCB"/>
    <property type="match status" value="1"/>
</dbReference>
<evidence type="ECO:0000256" key="7">
    <source>
        <dbReference type="ARBA" id="ARBA00023239"/>
    </source>
</evidence>
<dbReference type="SUPFAM" id="SSF53686">
    <property type="entry name" value="Tryptophan synthase beta subunit-like PLP-dependent enzymes"/>
    <property type="match status" value="1"/>
</dbReference>
<dbReference type="InterPro" id="IPR036052">
    <property type="entry name" value="TrpB-like_PALP_sf"/>
</dbReference>
<comment type="cofactor">
    <cofactor evidence="1">
        <name>pyridoxal 5'-phosphate</name>
        <dbReference type="ChEBI" id="CHEBI:597326"/>
    </cofactor>
</comment>
<dbReference type="Pfam" id="PF00291">
    <property type="entry name" value="PALP"/>
    <property type="match status" value="1"/>
</dbReference>
<accession>A0A830F2F9</accession>
<dbReference type="EMBL" id="BMPG01000001">
    <property type="protein sequence ID" value="GGL48775.1"/>
    <property type="molecule type" value="Genomic_DNA"/>
</dbReference>
<dbReference type="InterPro" id="IPR002912">
    <property type="entry name" value="ACT_dom"/>
</dbReference>
<comment type="pathway">
    <text evidence="2">Amino-acid biosynthesis; L-isoleucine biosynthesis; 2-oxobutanoate from L-threonine: step 1/1.</text>
</comment>
<dbReference type="GO" id="GO:0004794">
    <property type="term" value="F:threonine deaminase activity"/>
    <property type="evidence" value="ECO:0007669"/>
    <property type="project" value="UniProtKB-EC"/>
</dbReference>
<comment type="similarity">
    <text evidence="3">Belongs to the serine/threonine dehydratase family.</text>
</comment>
<keyword evidence="7 9" id="KW-0456">Lyase</keyword>
<keyword evidence="6" id="KW-0663">Pyridoxal phosphate</keyword>
<dbReference type="CDD" id="cd01562">
    <property type="entry name" value="Thr-dehyd"/>
    <property type="match status" value="1"/>
</dbReference>
<dbReference type="NCBIfam" id="TIGR01127">
    <property type="entry name" value="ilvA_1Cterm"/>
    <property type="match status" value="1"/>
</dbReference>
<dbReference type="InterPro" id="IPR005789">
    <property type="entry name" value="Thr_deHydtase_catblc"/>
</dbReference>
<evidence type="ECO:0000313" key="9">
    <source>
        <dbReference type="EMBL" id="GGL48775.1"/>
    </source>
</evidence>